<keyword evidence="1" id="KW-1185">Reference proteome</keyword>
<reference evidence="2" key="1">
    <citation type="submission" date="2025-08" db="UniProtKB">
        <authorList>
            <consortium name="RefSeq"/>
        </authorList>
    </citation>
    <scope>IDENTIFICATION</scope>
    <source>
        <tissue evidence="2">Young leaves</tissue>
    </source>
</reference>
<name>A0A6J1K456_CUCMA</name>
<sequence length="185" mass="21611">MEIGRSNPHHRAESNNIKMEGKNKFKIYPRGLDITWGNDNRYWMLSDMEAEDSFAELKQVNWLEVTGSTPKNLKIGAWFKVSFNVTLRPNAFGWDECNVYIMAKIGKKGHYSFKKLNLNVKQPEGRFNIPHNELKIKVAKPKNGSEEDLKLYFGMYEVWSNRWKGGLRIYHALVEECEAPKEKKL</sequence>
<gene>
    <name evidence="2" type="primary">LOC111490487</name>
</gene>
<dbReference type="PANTHER" id="PTHR48478:SF1">
    <property type="entry name" value="LECTIN-LIKE"/>
    <property type="match status" value="1"/>
</dbReference>
<dbReference type="InterPro" id="IPR052147">
    <property type="entry name" value="PP2-like/Lectin"/>
</dbReference>
<dbReference type="Pfam" id="PF14299">
    <property type="entry name" value="PP2"/>
    <property type="match status" value="1"/>
</dbReference>
<proteinExistence type="predicted"/>
<evidence type="ECO:0000313" key="1">
    <source>
        <dbReference type="Proteomes" id="UP000504608"/>
    </source>
</evidence>
<dbReference type="GO" id="GO:0030246">
    <property type="term" value="F:carbohydrate binding"/>
    <property type="evidence" value="ECO:0007669"/>
    <property type="project" value="InterPro"/>
</dbReference>
<dbReference type="GeneID" id="111490487"/>
<dbReference type="PANTHER" id="PTHR48478">
    <property type="entry name" value="LECTIN-LIKE"/>
    <property type="match status" value="1"/>
</dbReference>
<dbReference type="InterPro" id="IPR025886">
    <property type="entry name" value="PP2-like"/>
</dbReference>
<dbReference type="RefSeq" id="XP_022994899.1">
    <property type="nucleotide sequence ID" value="XM_023139131.1"/>
</dbReference>
<dbReference type="Proteomes" id="UP000504608">
    <property type="component" value="Unplaced"/>
</dbReference>
<dbReference type="KEGG" id="cmax:111490487"/>
<dbReference type="OrthoDB" id="2107747at2759"/>
<dbReference type="AlphaFoldDB" id="A0A6J1K456"/>
<protein>
    <submittedName>
        <fullName evidence="2">Protein PHLOEM PROTEIN 2-LIKE A9-like</fullName>
    </submittedName>
</protein>
<organism evidence="1 2">
    <name type="scientific">Cucurbita maxima</name>
    <name type="common">Pumpkin</name>
    <name type="synonym">Winter squash</name>
    <dbReference type="NCBI Taxonomy" id="3661"/>
    <lineage>
        <taxon>Eukaryota</taxon>
        <taxon>Viridiplantae</taxon>
        <taxon>Streptophyta</taxon>
        <taxon>Embryophyta</taxon>
        <taxon>Tracheophyta</taxon>
        <taxon>Spermatophyta</taxon>
        <taxon>Magnoliopsida</taxon>
        <taxon>eudicotyledons</taxon>
        <taxon>Gunneridae</taxon>
        <taxon>Pentapetalae</taxon>
        <taxon>rosids</taxon>
        <taxon>fabids</taxon>
        <taxon>Cucurbitales</taxon>
        <taxon>Cucurbitaceae</taxon>
        <taxon>Cucurbiteae</taxon>
        <taxon>Cucurbita</taxon>
    </lineage>
</organism>
<evidence type="ECO:0000313" key="2">
    <source>
        <dbReference type="RefSeq" id="XP_022994899.1"/>
    </source>
</evidence>
<accession>A0A6J1K456</accession>